<keyword evidence="1" id="KW-0472">Membrane</keyword>
<dbReference type="InterPro" id="IPR052336">
    <property type="entry name" value="MlaD_Phospholipid_Transporter"/>
</dbReference>
<dbReference type="InterPro" id="IPR003399">
    <property type="entry name" value="Mce/MlaD"/>
</dbReference>
<dbReference type="InterPro" id="IPR005693">
    <property type="entry name" value="Mce"/>
</dbReference>
<dbReference type="NCBIfam" id="TIGR00996">
    <property type="entry name" value="Mtu_fam_mce"/>
    <property type="match status" value="1"/>
</dbReference>
<keyword evidence="1" id="KW-1133">Transmembrane helix</keyword>
<evidence type="ECO:0000313" key="5">
    <source>
        <dbReference type="Proteomes" id="UP000320209"/>
    </source>
</evidence>
<dbReference type="EMBL" id="VFOV01000001">
    <property type="protein sequence ID" value="TQL68439.1"/>
    <property type="molecule type" value="Genomic_DNA"/>
</dbReference>
<organism evidence="4 5">
    <name type="scientific">Nocardioides albertanoniae</name>
    <dbReference type="NCBI Taxonomy" id="1175486"/>
    <lineage>
        <taxon>Bacteria</taxon>
        <taxon>Bacillati</taxon>
        <taxon>Actinomycetota</taxon>
        <taxon>Actinomycetes</taxon>
        <taxon>Propionibacteriales</taxon>
        <taxon>Nocardioidaceae</taxon>
        <taxon>Nocardioides</taxon>
    </lineage>
</organism>
<reference evidence="4 5" key="1">
    <citation type="submission" date="2019-06" db="EMBL/GenBank/DDBJ databases">
        <title>Sequencing the genomes of 1000 actinobacteria strains.</title>
        <authorList>
            <person name="Klenk H.-P."/>
        </authorList>
    </citation>
    <scope>NUCLEOTIDE SEQUENCE [LARGE SCALE GENOMIC DNA]</scope>
    <source>
        <strain evidence="4 5">DSM 25218</strain>
    </source>
</reference>
<dbReference type="Pfam" id="PF11887">
    <property type="entry name" value="Mce4_CUP1"/>
    <property type="match status" value="1"/>
</dbReference>
<evidence type="ECO:0000259" key="3">
    <source>
        <dbReference type="Pfam" id="PF11887"/>
    </source>
</evidence>
<feature type="domain" description="Mce/MlaD" evidence="2">
    <location>
        <begin position="38"/>
        <end position="111"/>
    </location>
</feature>
<dbReference type="Proteomes" id="UP000320209">
    <property type="component" value="Unassembled WGS sequence"/>
</dbReference>
<dbReference type="PRINTS" id="PR01782">
    <property type="entry name" value="MCEVIRFACTOR"/>
</dbReference>
<dbReference type="OrthoDB" id="5241191at2"/>
<dbReference type="PANTHER" id="PTHR33371">
    <property type="entry name" value="INTERMEMBRANE PHOSPHOLIPID TRANSPORT SYSTEM BINDING PROTEIN MLAD-RELATED"/>
    <property type="match status" value="1"/>
</dbReference>
<dbReference type="RefSeq" id="WP_141780435.1">
    <property type="nucleotide sequence ID" value="NZ_VFOV01000001.1"/>
</dbReference>
<evidence type="ECO:0000313" key="4">
    <source>
        <dbReference type="EMBL" id="TQL68439.1"/>
    </source>
</evidence>
<protein>
    <submittedName>
        <fullName evidence="4">Phospholipid/cholesterol/gamma-HCH transport system substrate-binding protein</fullName>
    </submittedName>
</protein>
<accession>A0A543A7E9</accession>
<evidence type="ECO:0000259" key="2">
    <source>
        <dbReference type="Pfam" id="PF02470"/>
    </source>
</evidence>
<feature type="domain" description="Mammalian cell entry C-terminal" evidence="3">
    <location>
        <begin position="115"/>
        <end position="288"/>
    </location>
</feature>
<name>A0A543A7E9_9ACTN</name>
<comment type="caution">
    <text evidence="4">The sequence shown here is derived from an EMBL/GenBank/DDBJ whole genome shotgun (WGS) entry which is preliminary data.</text>
</comment>
<gene>
    <name evidence="4" type="ORF">FB381_2328</name>
</gene>
<feature type="transmembrane region" description="Helical" evidence="1">
    <location>
        <begin position="12"/>
        <end position="30"/>
    </location>
</feature>
<sequence>MSHHSESRLTRTGVITIVAIVLALTAAFNLRKLPWFAGTTYQAEFSDASGLHKGNRVEIAGIRVGRVSDIEIEGAKVVVSFSIEDAEIGQRTEATIGVLNLLGEKYLNIKPQGGQMLDAGSTIPLARTTAGSDIVGTFGDLAETTEQIDTKQLAQALTTMSGTLDQAGPEVQGAFQGIAALSQTIAARGDELESLLQNAQKVVQLVNERKQDIVSVMDNGDQVFAELISRREAIHQLLVNATTLSQQLQGLVKDNEKQIRPALDGLNTALKFLNERKDDLTKTIQNYGPYASILINIIGTGPWFDAYLANLTGIASGEFVPGKRPGIVE</sequence>
<dbReference type="InterPro" id="IPR024516">
    <property type="entry name" value="Mce_C"/>
</dbReference>
<dbReference type="AlphaFoldDB" id="A0A543A7E9"/>
<dbReference type="GO" id="GO:0005576">
    <property type="term" value="C:extracellular region"/>
    <property type="evidence" value="ECO:0007669"/>
    <property type="project" value="TreeGrafter"/>
</dbReference>
<keyword evidence="5" id="KW-1185">Reference proteome</keyword>
<keyword evidence="1" id="KW-0812">Transmembrane</keyword>
<dbReference type="PANTHER" id="PTHR33371:SF18">
    <property type="entry name" value="MCE-FAMILY PROTEIN MCE3C"/>
    <property type="match status" value="1"/>
</dbReference>
<dbReference type="Pfam" id="PF02470">
    <property type="entry name" value="MlaD"/>
    <property type="match status" value="1"/>
</dbReference>
<proteinExistence type="predicted"/>
<evidence type="ECO:0000256" key="1">
    <source>
        <dbReference type="SAM" id="Phobius"/>
    </source>
</evidence>